<name>J3MB95_ORYBR</name>
<accession>J3MB95</accession>
<dbReference type="Gramene" id="OB06G12890.1">
    <property type="protein sequence ID" value="OB06G12890.1"/>
    <property type="gene ID" value="OB06G12890"/>
</dbReference>
<evidence type="ECO:0000313" key="3">
    <source>
        <dbReference type="Proteomes" id="UP000006038"/>
    </source>
</evidence>
<sequence>MMQITFIYKLSLILITSVSAIKMLLEQEHYSPLCDKKATENQSCPHTRPFPFCASDDEVPVQEGAGSSYP</sequence>
<keyword evidence="3" id="KW-1185">Reference proteome</keyword>
<reference evidence="2" key="2">
    <citation type="submission" date="2013-04" db="UniProtKB">
        <authorList>
            <consortium name="EnsemblPlants"/>
        </authorList>
    </citation>
    <scope>IDENTIFICATION</scope>
</reference>
<keyword evidence="1" id="KW-0732">Signal</keyword>
<feature type="signal peptide" evidence="1">
    <location>
        <begin position="1"/>
        <end position="20"/>
    </location>
</feature>
<dbReference type="HOGENOM" id="CLU_2761842_0_0_1"/>
<proteinExistence type="predicted"/>
<organism evidence="2">
    <name type="scientific">Oryza brachyantha</name>
    <name type="common">malo sina</name>
    <dbReference type="NCBI Taxonomy" id="4533"/>
    <lineage>
        <taxon>Eukaryota</taxon>
        <taxon>Viridiplantae</taxon>
        <taxon>Streptophyta</taxon>
        <taxon>Embryophyta</taxon>
        <taxon>Tracheophyta</taxon>
        <taxon>Spermatophyta</taxon>
        <taxon>Magnoliopsida</taxon>
        <taxon>Liliopsida</taxon>
        <taxon>Poales</taxon>
        <taxon>Poaceae</taxon>
        <taxon>BOP clade</taxon>
        <taxon>Oryzoideae</taxon>
        <taxon>Oryzeae</taxon>
        <taxon>Oryzinae</taxon>
        <taxon>Oryza</taxon>
    </lineage>
</organism>
<evidence type="ECO:0000313" key="2">
    <source>
        <dbReference type="EnsemblPlants" id="OB06G12890.1"/>
    </source>
</evidence>
<dbReference type="AlphaFoldDB" id="J3MB95"/>
<feature type="chain" id="PRO_5003774578" evidence="1">
    <location>
        <begin position="21"/>
        <end position="70"/>
    </location>
</feature>
<dbReference type="EnsemblPlants" id="OB06G12890.1">
    <property type="protein sequence ID" value="OB06G12890.1"/>
    <property type="gene ID" value="OB06G12890"/>
</dbReference>
<reference evidence="2" key="1">
    <citation type="journal article" date="2013" name="Nat. Commun.">
        <title>Whole-genome sequencing of Oryza brachyantha reveals mechanisms underlying Oryza genome evolution.</title>
        <authorList>
            <person name="Chen J."/>
            <person name="Huang Q."/>
            <person name="Gao D."/>
            <person name="Wang J."/>
            <person name="Lang Y."/>
            <person name="Liu T."/>
            <person name="Li B."/>
            <person name="Bai Z."/>
            <person name="Luis Goicoechea J."/>
            <person name="Liang C."/>
            <person name="Chen C."/>
            <person name="Zhang W."/>
            <person name="Sun S."/>
            <person name="Liao Y."/>
            <person name="Zhang X."/>
            <person name="Yang L."/>
            <person name="Song C."/>
            <person name="Wang M."/>
            <person name="Shi J."/>
            <person name="Liu G."/>
            <person name="Liu J."/>
            <person name="Zhou H."/>
            <person name="Zhou W."/>
            <person name="Yu Q."/>
            <person name="An N."/>
            <person name="Chen Y."/>
            <person name="Cai Q."/>
            <person name="Wang B."/>
            <person name="Liu B."/>
            <person name="Min J."/>
            <person name="Huang Y."/>
            <person name="Wu H."/>
            <person name="Li Z."/>
            <person name="Zhang Y."/>
            <person name="Yin Y."/>
            <person name="Song W."/>
            <person name="Jiang J."/>
            <person name="Jackson S.A."/>
            <person name="Wing R.A."/>
            <person name="Wang J."/>
            <person name="Chen M."/>
        </authorList>
    </citation>
    <scope>NUCLEOTIDE SEQUENCE [LARGE SCALE GENOMIC DNA]</scope>
    <source>
        <strain evidence="2">cv. IRGC 101232</strain>
    </source>
</reference>
<dbReference type="Proteomes" id="UP000006038">
    <property type="component" value="Chromosome 6"/>
</dbReference>
<evidence type="ECO:0000256" key="1">
    <source>
        <dbReference type="SAM" id="SignalP"/>
    </source>
</evidence>
<protein>
    <submittedName>
        <fullName evidence="2">Uncharacterized protein</fullName>
    </submittedName>
</protein>